<proteinExistence type="predicted"/>
<protein>
    <submittedName>
        <fullName evidence="1">Uncharacterized protein</fullName>
    </submittedName>
</protein>
<dbReference type="EMBL" id="ML986619">
    <property type="protein sequence ID" value="KAF2264104.1"/>
    <property type="molecule type" value="Genomic_DNA"/>
</dbReference>
<comment type="caution">
    <text evidence="1">The sequence shown here is derived from an EMBL/GenBank/DDBJ whole genome shotgun (WGS) entry which is preliminary data.</text>
</comment>
<accession>A0A9P4N618</accession>
<keyword evidence="2" id="KW-1185">Reference proteome</keyword>
<name>A0A9P4N618_9PLEO</name>
<evidence type="ECO:0000313" key="2">
    <source>
        <dbReference type="Proteomes" id="UP000800093"/>
    </source>
</evidence>
<gene>
    <name evidence="1" type="ORF">CC78DRAFT_580847</name>
</gene>
<sequence length="51" mass="5482">MDAGTEDYYSQYIEPLSAIFAAEHLGTLMSELSATPDYTVPIGERTGGGVR</sequence>
<reference evidence="2" key="1">
    <citation type="journal article" date="2020" name="Stud. Mycol.">
        <title>101 Dothideomycetes genomes: A test case for predicting lifestyles and emergence of pathogens.</title>
        <authorList>
            <person name="Haridas S."/>
            <person name="Albert R."/>
            <person name="Binder M."/>
            <person name="Bloem J."/>
            <person name="LaButti K."/>
            <person name="Salamov A."/>
            <person name="Andreopoulos B."/>
            <person name="Baker S."/>
            <person name="Barry K."/>
            <person name="Bills G."/>
            <person name="Bluhm B."/>
            <person name="Cannon C."/>
            <person name="Castanera R."/>
            <person name="Culley D."/>
            <person name="Daum C."/>
            <person name="Ezra D."/>
            <person name="Gonzalez J."/>
            <person name="Henrissat B."/>
            <person name="Kuo A."/>
            <person name="Liang C."/>
            <person name="Lipzen A."/>
            <person name="Lutzoni F."/>
            <person name="Magnuson J."/>
            <person name="Mondo S."/>
            <person name="Nolan M."/>
            <person name="Ohm R."/>
            <person name="Pangilinan J."/>
            <person name="Park H.-J."/>
            <person name="Ramirez L."/>
            <person name="Alfaro M."/>
            <person name="Sun H."/>
            <person name="Tritt A."/>
            <person name="Yoshinaga Y."/>
            <person name="Zwiers L.-H."/>
            <person name="Turgeon B."/>
            <person name="Goodwin S."/>
            <person name="Spatafora J."/>
            <person name="Crous P."/>
            <person name="Grigoriev I."/>
        </authorList>
    </citation>
    <scope>NUCLEOTIDE SEQUENCE [LARGE SCALE GENOMIC DNA]</scope>
    <source>
        <strain evidence="2">CBS 304.66</strain>
    </source>
</reference>
<evidence type="ECO:0000313" key="1">
    <source>
        <dbReference type="EMBL" id="KAF2264104.1"/>
    </source>
</evidence>
<dbReference type="AlphaFoldDB" id="A0A9P4N618"/>
<dbReference type="Proteomes" id="UP000800093">
    <property type="component" value="Unassembled WGS sequence"/>
</dbReference>
<organism evidence="1 2">
    <name type="scientific">Lojkania enalia</name>
    <dbReference type="NCBI Taxonomy" id="147567"/>
    <lineage>
        <taxon>Eukaryota</taxon>
        <taxon>Fungi</taxon>
        <taxon>Dikarya</taxon>
        <taxon>Ascomycota</taxon>
        <taxon>Pezizomycotina</taxon>
        <taxon>Dothideomycetes</taxon>
        <taxon>Pleosporomycetidae</taxon>
        <taxon>Pleosporales</taxon>
        <taxon>Pleosporales incertae sedis</taxon>
        <taxon>Lojkania</taxon>
    </lineage>
</organism>